<dbReference type="Proteomes" id="UP000625711">
    <property type="component" value="Unassembled WGS sequence"/>
</dbReference>
<dbReference type="InterPro" id="IPR004119">
    <property type="entry name" value="EcKL"/>
</dbReference>
<dbReference type="PANTHER" id="PTHR11012:SF55">
    <property type="entry name" value="BHLH DOMAIN-CONTAINING PROTEIN"/>
    <property type="match status" value="1"/>
</dbReference>
<gene>
    <name evidence="2" type="ORF">GWI33_000323</name>
    <name evidence="1" type="ORF">GWI33_000326</name>
</gene>
<dbReference type="OrthoDB" id="191037at2759"/>
<protein>
    <submittedName>
        <fullName evidence="2">Uncharacterized protein</fullName>
    </submittedName>
</protein>
<name>A0A834M410_RHYFE</name>
<evidence type="ECO:0000313" key="3">
    <source>
        <dbReference type="Proteomes" id="UP000625711"/>
    </source>
</evidence>
<accession>A0A834M410</accession>
<comment type="caution">
    <text evidence="2">The sequence shown here is derived from an EMBL/GenBank/DDBJ whole genome shotgun (WGS) entry which is preliminary data.</text>
</comment>
<proteinExistence type="predicted"/>
<reference evidence="2" key="1">
    <citation type="submission" date="2020-08" db="EMBL/GenBank/DDBJ databases">
        <title>Genome sequencing and assembly of the red palm weevil Rhynchophorus ferrugineus.</title>
        <authorList>
            <person name="Dias G.B."/>
            <person name="Bergman C.M."/>
            <person name="Manee M."/>
        </authorList>
    </citation>
    <scope>NUCLEOTIDE SEQUENCE</scope>
    <source>
        <strain evidence="2">AA-2017</strain>
        <tissue evidence="2">Whole larva</tissue>
    </source>
</reference>
<evidence type="ECO:0000313" key="2">
    <source>
        <dbReference type="EMBL" id="KAF7264314.1"/>
    </source>
</evidence>
<dbReference type="PANTHER" id="PTHR11012">
    <property type="entry name" value="PROTEIN KINASE-LIKE DOMAIN-CONTAINING"/>
    <property type="match status" value="1"/>
</dbReference>
<dbReference type="EMBL" id="JAACXV010017630">
    <property type="protein sequence ID" value="KAF7264311.1"/>
    <property type="molecule type" value="Genomic_DNA"/>
</dbReference>
<dbReference type="Pfam" id="PF02958">
    <property type="entry name" value="EcKL"/>
    <property type="match status" value="1"/>
</dbReference>
<sequence>MRHIRKHEFEEKVVPTLLTIQKEKNKYCRQYINKLLNTVLESKKIAKYSLSIAQTVNISLCNYCIGNPYGNSDWMTLCHSKLYHKNIMIEYDNRRPIACKIIGLKNLQYSNCCNDLIFFLFTSVNNDVLQESFNYLAHYYFQCIESIFQDYRLRITGYTISDFHKEMDTQGPLMLLKILETLAETTCNEYDANGNPVVGQMFQKKMEFVLELMISR</sequence>
<organism evidence="2 3">
    <name type="scientific">Rhynchophorus ferrugineus</name>
    <name type="common">Red palm weevil</name>
    <name type="synonym">Curculio ferrugineus</name>
    <dbReference type="NCBI Taxonomy" id="354439"/>
    <lineage>
        <taxon>Eukaryota</taxon>
        <taxon>Metazoa</taxon>
        <taxon>Ecdysozoa</taxon>
        <taxon>Arthropoda</taxon>
        <taxon>Hexapoda</taxon>
        <taxon>Insecta</taxon>
        <taxon>Pterygota</taxon>
        <taxon>Neoptera</taxon>
        <taxon>Endopterygota</taxon>
        <taxon>Coleoptera</taxon>
        <taxon>Polyphaga</taxon>
        <taxon>Cucujiformia</taxon>
        <taxon>Curculionidae</taxon>
        <taxon>Dryophthorinae</taxon>
        <taxon>Rhynchophorus</taxon>
    </lineage>
</organism>
<feature type="non-terminal residue" evidence="2">
    <location>
        <position position="216"/>
    </location>
</feature>
<keyword evidence="3" id="KW-1185">Reference proteome</keyword>
<evidence type="ECO:0000313" key="1">
    <source>
        <dbReference type="EMBL" id="KAF7264311.1"/>
    </source>
</evidence>
<dbReference type="AlphaFoldDB" id="A0A834M410"/>
<dbReference type="EMBL" id="JAACXV010017616">
    <property type="protein sequence ID" value="KAF7264314.1"/>
    <property type="molecule type" value="Genomic_DNA"/>
</dbReference>